<dbReference type="AlphaFoldDB" id="A0A9J6FCY9"/>
<dbReference type="Proteomes" id="UP000821853">
    <property type="component" value="Chromosome 1"/>
</dbReference>
<dbReference type="EMBL" id="JABSTR010000001">
    <property type="protein sequence ID" value="KAH9360655.1"/>
    <property type="molecule type" value="Genomic_DNA"/>
</dbReference>
<keyword evidence="1" id="KW-0812">Transmembrane</keyword>
<dbReference type="VEuPathDB" id="VectorBase:HLOH_045449"/>
<name>A0A9J6FCY9_HAELO</name>
<gene>
    <name evidence="2" type="ORF">HPB48_004787</name>
</gene>
<reference evidence="2 3" key="1">
    <citation type="journal article" date="2020" name="Cell">
        <title>Large-Scale Comparative Analyses of Tick Genomes Elucidate Their Genetic Diversity and Vector Capacities.</title>
        <authorList>
            <consortium name="Tick Genome and Microbiome Consortium (TIGMIC)"/>
            <person name="Jia N."/>
            <person name="Wang J."/>
            <person name="Shi W."/>
            <person name="Du L."/>
            <person name="Sun Y."/>
            <person name="Zhan W."/>
            <person name="Jiang J.F."/>
            <person name="Wang Q."/>
            <person name="Zhang B."/>
            <person name="Ji P."/>
            <person name="Bell-Sakyi L."/>
            <person name="Cui X.M."/>
            <person name="Yuan T.T."/>
            <person name="Jiang B.G."/>
            <person name="Yang W.F."/>
            <person name="Lam T.T."/>
            <person name="Chang Q.C."/>
            <person name="Ding S.J."/>
            <person name="Wang X.J."/>
            <person name="Zhu J.G."/>
            <person name="Ruan X.D."/>
            <person name="Zhao L."/>
            <person name="Wei J.T."/>
            <person name="Ye R.Z."/>
            <person name="Que T.C."/>
            <person name="Du C.H."/>
            <person name="Zhou Y.H."/>
            <person name="Cheng J.X."/>
            <person name="Dai P.F."/>
            <person name="Guo W.B."/>
            <person name="Han X.H."/>
            <person name="Huang E.J."/>
            <person name="Li L.F."/>
            <person name="Wei W."/>
            <person name="Gao Y.C."/>
            <person name="Liu J.Z."/>
            <person name="Shao H.Z."/>
            <person name="Wang X."/>
            <person name="Wang C.C."/>
            <person name="Yang T.C."/>
            <person name="Huo Q.B."/>
            <person name="Li W."/>
            <person name="Chen H.Y."/>
            <person name="Chen S.E."/>
            <person name="Zhou L.G."/>
            <person name="Ni X.B."/>
            <person name="Tian J.H."/>
            <person name="Sheng Y."/>
            <person name="Liu T."/>
            <person name="Pan Y.S."/>
            <person name="Xia L.Y."/>
            <person name="Li J."/>
            <person name="Zhao F."/>
            <person name="Cao W.C."/>
        </authorList>
    </citation>
    <scope>NUCLEOTIDE SEQUENCE [LARGE SCALE GENOMIC DNA]</scope>
    <source>
        <strain evidence="2">HaeL-2018</strain>
    </source>
</reference>
<evidence type="ECO:0000313" key="3">
    <source>
        <dbReference type="Proteomes" id="UP000821853"/>
    </source>
</evidence>
<sequence>MALAMTAAETLIQAVAPSQGNSSAAWGHVATEVAVTSESWMSPEENSTAVTVRGNLSAEDYPPMNALGFELQAFLIALYSLTALLALGGNVMVIVVLVLGRRSSRELRLFLVNLALLGHRHGRVLHPVHLHRLHAGSLDLRATLLPGRAFHAARLSHRLRVHTHGNRRRSCALHMARLAMDLMQHSQKRPKVCFRIMNIKDQ</sequence>
<comment type="caution">
    <text evidence="2">The sequence shown here is derived from an EMBL/GenBank/DDBJ whole genome shotgun (WGS) entry which is preliminary data.</text>
</comment>
<accession>A0A9J6FCY9</accession>
<evidence type="ECO:0000313" key="2">
    <source>
        <dbReference type="EMBL" id="KAH9360655.1"/>
    </source>
</evidence>
<keyword evidence="3" id="KW-1185">Reference proteome</keyword>
<protein>
    <submittedName>
        <fullName evidence="2">Uncharacterized protein</fullName>
    </submittedName>
</protein>
<dbReference type="OrthoDB" id="10037617at2759"/>
<proteinExistence type="predicted"/>
<feature type="transmembrane region" description="Helical" evidence="1">
    <location>
        <begin position="73"/>
        <end position="99"/>
    </location>
</feature>
<keyword evidence="1" id="KW-1133">Transmembrane helix</keyword>
<evidence type="ECO:0000256" key="1">
    <source>
        <dbReference type="SAM" id="Phobius"/>
    </source>
</evidence>
<organism evidence="2 3">
    <name type="scientific">Haemaphysalis longicornis</name>
    <name type="common">Bush tick</name>
    <dbReference type="NCBI Taxonomy" id="44386"/>
    <lineage>
        <taxon>Eukaryota</taxon>
        <taxon>Metazoa</taxon>
        <taxon>Ecdysozoa</taxon>
        <taxon>Arthropoda</taxon>
        <taxon>Chelicerata</taxon>
        <taxon>Arachnida</taxon>
        <taxon>Acari</taxon>
        <taxon>Parasitiformes</taxon>
        <taxon>Ixodida</taxon>
        <taxon>Ixodoidea</taxon>
        <taxon>Ixodidae</taxon>
        <taxon>Haemaphysalinae</taxon>
        <taxon>Haemaphysalis</taxon>
    </lineage>
</organism>
<keyword evidence="1" id="KW-0472">Membrane</keyword>
<dbReference type="SUPFAM" id="SSF81321">
    <property type="entry name" value="Family A G protein-coupled receptor-like"/>
    <property type="match status" value="1"/>
</dbReference>
<dbReference type="Gene3D" id="1.20.1070.10">
    <property type="entry name" value="Rhodopsin 7-helix transmembrane proteins"/>
    <property type="match status" value="1"/>
</dbReference>